<evidence type="ECO:0000256" key="1">
    <source>
        <dbReference type="SAM" id="SignalP"/>
    </source>
</evidence>
<keyword evidence="3" id="KW-1185">Reference proteome</keyword>
<feature type="chain" id="PRO_5010159588" description="Secreted protein" evidence="1">
    <location>
        <begin position="17"/>
        <end position="124"/>
    </location>
</feature>
<dbReference type="AlphaFoldDB" id="A0A1Q5UH51"/>
<gene>
    <name evidence="2" type="ORF">PENSUB_2657</name>
</gene>
<organism evidence="2 3">
    <name type="scientific">Penicillium subrubescens</name>
    <dbReference type="NCBI Taxonomy" id="1316194"/>
    <lineage>
        <taxon>Eukaryota</taxon>
        <taxon>Fungi</taxon>
        <taxon>Dikarya</taxon>
        <taxon>Ascomycota</taxon>
        <taxon>Pezizomycotina</taxon>
        <taxon>Eurotiomycetes</taxon>
        <taxon>Eurotiomycetidae</taxon>
        <taxon>Eurotiales</taxon>
        <taxon>Aspergillaceae</taxon>
        <taxon>Penicillium</taxon>
    </lineage>
</organism>
<evidence type="ECO:0000313" key="3">
    <source>
        <dbReference type="Proteomes" id="UP000186955"/>
    </source>
</evidence>
<evidence type="ECO:0000313" key="2">
    <source>
        <dbReference type="EMBL" id="OKP11791.1"/>
    </source>
</evidence>
<feature type="signal peptide" evidence="1">
    <location>
        <begin position="1"/>
        <end position="16"/>
    </location>
</feature>
<keyword evidence="1" id="KW-0732">Signal</keyword>
<dbReference type="Proteomes" id="UP000186955">
    <property type="component" value="Unassembled WGS sequence"/>
</dbReference>
<sequence>MDQGVWSGIPIFLCLSHSLPSRLGCATTTKTQTSRLWGGVNHRDDMTRQLRHSAMCAIGQSHRVLVWSQLAAAGFITSSLPVPCLQPRQIWTTFPLLHGPGPIVMSELIRYFLAMYHLKLRRVL</sequence>
<dbReference type="EMBL" id="MNBE01000273">
    <property type="protein sequence ID" value="OKP11791.1"/>
    <property type="molecule type" value="Genomic_DNA"/>
</dbReference>
<proteinExistence type="predicted"/>
<protein>
    <recommendedName>
        <fullName evidence="4">Secreted protein</fullName>
    </recommendedName>
</protein>
<accession>A0A1Q5UH51</accession>
<comment type="caution">
    <text evidence="2">The sequence shown here is derived from an EMBL/GenBank/DDBJ whole genome shotgun (WGS) entry which is preliminary data.</text>
</comment>
<evidence type="ECO:0008006" key="4">
    <source>
        <dbReference type="Google" id="ProtNLM"/>
    </source>
</evidence>
<name>A0A1Q5UH51_9EURO</name>
<reference evidence="2 3" key="1">
    <citation type="submission" date="2016-10" db="EMBL/GenBank/DDBJ databases">
        <title>Genome sequence of the ascomycete fungus Penicillium subrubescens.</title>
        <authorList>
            <person name="De Vries R.P."/>
            <person name="Peng M."/>
            <person name="Dilokpimol A."/>
            <person name="Hilden K."/>
            <person name="Makela M.R."/>
            <person name="Grigoriev I."/>
            <person name="Riley R."/>
            <person name="Granchi Z."/>
        </authorList>
    </citation>
    <scope>NUCLEOTIDE SEQUENCE [LARGE SCALE GENOMIC DNA]</scope>
    <source>
        <strain evidence="2 3">CBS 132785</strain>
    </source>
</reference>